<feature type="domain" description="F-box" evidence="1">
    <location>
        <begin position="21"/>
        <end position="63"/>
    </location>
</feature>
<evidence type="ECO:0000313" key="3">
    <source>
        <dbReference type="Proteomes" id="UP001365542"/>
    </source>
</evidence>
<organism evidence="2 3">
    <name type="scientific">Orbilia ellipsospora</name>
    <dbReference type="NCBI Taxonomy" id="2528407"/>
    <lineage>
        <taxon>Eukaryota</taxon>
        <taxon>Fungi</taxon>
        <taxon>Dikarya</taxon>
        <taxon>Ascomycota</taxon>
        <taxon>Pezizomycotina</taxon>
        <taxon>Orbiliomycetes</taxon>
        <taxon>Orbiliales</taxon>
        <taxon>Orbiliaceae</taxon>
        <taxon>Orbilia</taxon>
    </lineage>
</organism>
<dbReference type="InterPro" id="IPR001810">
    <property type="entry name" value="F-box_dom"/>
</dbReference>
<proteinExistence type="predicted"/>
<dbReference type="Pfam" id="PF12937">
    <property type="entry name" value="F-box-like"/>
    <property type="match status" value="1"/>
</dbReference>
<dbReference type="Proteomes" id="UP001365542">
    <property type="component" value="Unassembled WGS sequence"/>
</dbReference>
<sequence length="490" mass="55870">MSQPSDPTSSSDIDPDGPRLYLPTEILSNICPHLSLNDLKSFSYASKQFRAAAFPHLMQHIVLDSQSSLVFRTKFYHLRNYVRTVKIEGLKNRPFGQIVKAARHHSNVIRIFPRITGLQIETSIQPEYDCSFFLAILQKLACYPNFNGLTYLSLSFHPETIPGDDVTFVIAEDYEGYYVNLPELDRIFLGRVLEAFDRNPIANIIQHPPNLTEIRLTTQIFNFGILTPSHHTGYRSIRSPTFLELFLISSALRPDVKIQLKRLDLTTVTSLDLDYDDGGYASPIYDENGWQYQRYPTVTDLTLNLPFFNISHQRGLIKLFPNLCDLHINVIYTLDPWCPKTWNAPHIDAIRDFYQLKRLRSMYVPWPDSGSGMAGQETRMANDTDLKDLIQNWLGQGAEWLETVNFARGTRPNHREFMAFKVVMVSRGHWMIEGGGGVNPIHDNLGGPLGYDYPTKFDMLSTESSILLALHLGSSNLQPLQKPSQQLNCV</sequence>
<dbReference type="SUPFAM" id="SSF81383">
    <property type="entry name" value="F-box domain"/>
    <property type="match status" value="1"/>
</dbReference>
<dbReference type="CDD" id="cd09917">
    <property type="entry name" value="F-box_SF"/>
    <property type="match status" value="1"/>
</dbReference>
<accession>A0AAV9XLI3</accession>
<protein>
    <recommendedName>
        <fullName evidence="1">F-box domain-containing protein</fullName>
    </recommendedName>
</protein>
<dbReference type="AlphaFoldDB" id="A0AAV9XLI3"/>
<name>A0AAV9XLI3_9PEZI</name>
<keyword evidence="3" id="KW-1185">Reference proteome</keyword>
<gene>
    <name evidence="2" type="ORF">TWF694_006411</name>
</gene>
<evidence type="ECO:0000313" key="2">
    <source>
        <dbReference type="EMBL" id="KAK6542457.1"/>
    </source>
</evidence>
<dbReference type="InterPro" id="IPR036047">
    <property type="entry name" value="F-box-like_dom_sf"/>
</dbReference>
<reference evidence="2 3" key="1">
    <citation type="submission" date="2019-10" db="EMBL/GenBank/DDBJ databases">
        <authorList>
            <person name="Palmer J.M."/>
        </authorList>
    </citation>
    <scope>NUCLEOTIDE SEQUENCE [LARGE SCALE GENOMIC DNA]</scope>
    <source>
        <strain evidence="2 3">TWF694</strain>
    </source>
</reference>
<dbReference type="EMBL" id="JAVHJO010000002">
    <property type="protein sequence ID" value="KAK6542457.1"/>
    <property type="molecule type" value="Genomic_DNA"/>
</dbReference>
<evidence type="ECO:0000259" key="1">
    <source>
        <dbReference type="Pfam" id="PF12937"/>
    </source>
</evidence>
<comment type="caution">
    <text evidence="2">The sequence shown here is derived from an EMBL/GenBank/DDBJ whole genome shotgun (WGS) entry which is preliminary data.</text>
</comment>